<name>A0A7M2WXM5_9BACT</name>
<dbReference type="KEGG" id="hbs:IPV69_01655"/>
<dbReference type="AlphaFoldDB" id="A0A7M2WXM5"/>
<gene>
    <name evidence="1" type="ORF">IPV69_01655</name>
</gene>
<proteinExistence type="predicted"/>
<protein>
    <submittedName>
        <fullName evidence="1">Uncharacterized protein</fullName>
    </submittedName>
</protein>
<dbReference type="RefSeq" id="WP_206293176.1">
    <property type="nucleotide sequence ID" value="NZ_CP063458.1"/>
</dbReference>
<dbReference type="Proteomes" id="UP000593765">
    <property type="component" value="Chromosome"/>
</dbReference>
<accession>A0A7M2WXM5</accession>
<keyword evidence="2" id="KW-1185">Reference proteome</keyword>
<sequence length="250" mass="28142">MTQPYSTFCDDFYVNMRLGSQLALPHTRETVLHFFERLGKAFPGMTRFRKSGEPNEFSLEEDRTAPSYRWTSLEQKRLTSGHVNPASLDEALKLHSLVLDMAPHHLGISPIEIDYLDVLFGFDLSFSGNHDEIVAESLFPESPLTCLSEETGAKAVDFQPSVTVALSDDCRLQARIDVVTRTNSYQVRTGDYSDDAISVYLIVRRYWGDRPKESLEAMFAKLTEKADELCTTHVAQKILKPISAAIASRS</sequence>
<dbReference type="EMBL" id="CP063458">
    <property type="protein sequence ID" value="QOV90104.1"/>
    <property type="molecule type" value="Genomic_DNA"/>
</dbReference>
<organism evidence="1 2">
    <name type="scientific">Humisphaera borealis</name>
    <dbReference type="NCBI Taxonomy" id="2807512"/>
    <lineage>
        <taxon>Bacteria</taxon>
        <taxon>Pseudomonadati</taxon>
        <taxon>Planctomycetota</taxon>
        <taxon>Phycisphaerae</taxon>
        <taxon>Tepidisphaerales</taxon>
        <taxon>Tepidisphaeraceae</taxon>
        <taxon>Humisphaera</taxon>
    </lineage>
</organism>
<evidence type="ECO:0000313" key="1">
    <source>
        <dbReference type="EMBL" id="QOV90104.1"/>
    </source>
</evidence>
<reference evidence="1 2" key="1">
    <citation type="submission" date="2020-10" db="EMBL/GenBank/DDBJ databases">
        <title>Wide distribution of Phycisphaera-like planctomycetes from WD2101 soil group in peatlands and genome analysis of the first cultivated representative.</title>
        <authorList>
            <person name="Dedysh S.N."/>
            <person name="Beletsky A.V."/>
            <person name="Ivanova A."/>
            <person name="Kulichevskaya I.S."/>
            <person name="Suzina N.E."/>
            <person name="Philippov D.A."/>
            <person name="Rakitin A.L."/>
            <person name="Mardanov A.V."/>
            <person name="Ravin N.V."/>
        </authorList>
    </citation>
    <scope>NUCLEOTIDE SEQUENCE [LARGE SCALE GENOMIC DNA]</scope>
    <source>
        <strain evidence="1 2">M1803</strain>
    </source>
</reference>
<evidence type="ECO:0000313" key="2">
    <source>
        <dbReference type="Proteomes" id="UP000593765"/>
    </source>
</evidence>